<evidence type="ECO:0000313" key="3">
    <source>
        <dbReference type="EMBL" id="CAL6080069.1"/>
    </source>
</evidence>
<accession>A0AA86V6J0</accession>
<dbReference type="SUPFAM" id="SSF52540">
    <property type="entry name" value="P-loop containing nucleoside triphosphate hydrolases"/>
    <property type="match status" value="1"/>
</dbReference>
<dbReference type="CDD" id="cd00154">
    <property type="entry name" value="Rab"/>
    <property type="match status" value="1"/>
</dbReference>
<dbReference type="PROSITE" id="PS51419">
    <property type="entry name" value="RAB"/>
    <property type="match status" value="1"/>
</dbReference>
<dbReference type="InterPro" id="IPR001806">
    <property type="entry name" value="Small_GTPase"/>
</dbReference>
<dbReference type="EMBL" id="CAXDID020000344">
    <property type="protein sequence ID" value="CAL6080069.1"/>
    <property type="molecule type" value="Genomic_DNA"/>
</dbReference>
<proteinExistence type="predicted"/>
<dbReference type="InterPro" id="IPR027417">
    <property type="entry name" value="P-loop_NTPase"/>
</dbReference>
<sequence>MPLTQQNNNDHIHSFKVILIGSQGSGKSNIISRYCKNQFSEERICLNSHIEIFANREYIQADNKDQRVPLVIYDTSGYDEPYTKLYYQSADACMVVYDVTDIESYNSVARLVGHFKHPADLPFILVGNKSDAPNRVISQEQADELAKSLGENVLHYFVSAKTGENIEIAFHELAQAIYDCYSKKFSDHVWANDVPKYKKGCCGK</sequence>
<keyword evidence="4" id="KW-1185">Reference proteome</keyword>
<dbReference type="GO" id="GO:0005525">
    <property type="term" value="F:GTP binding"/>
    <property type="evidence" value="ECO:0007669"/>
    <property type="project" value="InterPro"/>
</dbReference>
<protein>
    <submittedName>
        <fullName evidence="2">Rab1a</fullName>
    </submittedName>
</protein>
<dbReference type="FunFam" id="3.40.50.300:FF:001447">
    <property type="entry name" value="Ras-related protein Rab-1B"/>
    <property type="match status" value="1"/>
</dbReference>
<dbReference type="Pfam" id="PF00071">
    <property type="entry name" value="Ras"/>
    <property type="match status" value="1"/>
</dbReference>
<dbReference type="SMART" id="SM00174">
    <property type="entry name" value="RHO"/>
    <property type="match status" value="1"/>
</dbReference>
<evidence type="ECO:0000256" key="1">
    <source>
        <dbReference type="ARBA" id="ARBA00022741"/>
    </source>
</evidence>
<evidence type="ECO:0000313" key="2">
    <source>
        <dbReference type="EMBL" id="CAI9958063.1"/>
    </source>
</evidence>
<comment type="caution">
    <text evidence="2">The sequence shown here is derived from an EMBL/GenBank/DDBJ whole genome shotgun (WGS) entry which is preliminary data.</text>
</comment>
<keyword evidence="1" id="KW-0547">Nucleotide-binding</keyword>
<name>A0AA86V6J0_9EUKA</name>
<gene>
    <name evidence="2" type="ORF">HINF_LOCUS45708</name>
    <name evidence="3" type="ORF">HINF_LOCUS59690</name>
</gene>
<dbReference type="EMBL" id="CATOUU010000901">
    <property type="protein sequence ID" value="CAI9958063.1"/>
    <property type="molecule type" value="Genomic_DNA"/>
</dbReference>
<dbReference type="InterPro" id="IPR005225">
    <property type="entry name" value="Small_GTP-bd"/>
</dbReference>
<reference evidence="2" key="1">
    <citation type="submission" date="2023-06" db="EMBL/GenBank/DDBJ databases">
        <authorList>
            <person name="Kurt Z."/>
        </authorList>
    </citation>
    <scope>NUCLEOTIDE SEQUENCE</scope>
</reference>
<organism evidence="2">
    <name type="scientific">Hexamita inflata</name>
    <dbReference type="NCBI Taxonomy" id="28002"/>
    <lineage>
        <taxon>Eukaryota</taxon>
        <taxon>Metamonada</taxon>
        <taxon>Diplomonadida</taxon>
        <taxon>Hexamitidae</taxon>
        <taxon>Hexamitinae</taxon>
        <taxon>Hexamita</taxon>
    </lineage>
</organism>
<dbReference type="PANTHER" id="PTHR47978">
    <property type="match status" value="1"/>
</dbReference>
<dbReference type="SMART" id="SM00173">
    <property type="entry name" value="RAS"/>
    <property type="match status" value="1"/>
</dbReference>
<reference evidence="3 4" key="2">
    <citation type="submission" date="2024-07" db="EMBL/GenBank/DDBJ databases">
        <authorList>
            <person name="Akdeniz Z."/>
        </authorList>
    </citation>
    <scope>NUCLEOTIDE SEQUENCE [LARGE SCALE GENOMIC DNA]</scope>
</reference>
<dbReference type="GO" id="GO:0003924">
    <property type="term" value="F:GTPase activity"/>
    <property type="evidence" value="ECO:0007669"/>
    <property type="project" value="InterPro"/>
</dbReference>
<dbReference type="SMART" id="SM00175">
    <property type="entry name" value="RAB"/>
    <property type="match status" value="1"/>
</dbReference>
<dbReference type="AlphaFoldDB" id="A0AA86V6J0"/>
<evidence type="ECO:0000313" key="4">
    <source>
        <dbReference type="Proteomes" id="UP001642409"/>
    </source>
</evidence>
<dbReference type="Gene3D" id="3.40.50.300">
    <property type="entry name" value="P-loop containing nucleotide triphosphate hydrolases"/>
    <property type="match status" value="1"/>
</dbReference>
<dbReference type="PRINTS" id="PR00449">
    <property type="entry name" value="RASTRNSFRMNG"/>
</dbReference>
<dbReference type="PROSITE" id="PS51421">
    <property type="entry name" value="RAS"/>
    <property type="match status" value="1"/>
</dbReference>
<dbReference type="NCBIfam" id="TIGR00231">
    <property type="entry name" value="small_GTP"/>
    <property type="match status" value="1"/>
</dbReference>
<dbReference type="Proteomes" id="UP001642409">
    <property type="component" value="Unassembled WGS sequence"/>
</dbReference>